<name>A0ABX9IFZ6_9FLAO</name>
<evidence type="ECO:0000313" key="2">
    <source>
        <dbReference type="Proteomes" id="UP000256491"/>
    </source>
</evidence>
<evidence type="ECO:0000313" key="1">
    <source>
        <dbReference type="EMBL" id="REC71816.1"/>
    </source>
</evidence>
<comment type="caution">
    <text evidence="1">The sequence shown here is derived from an EMBL/GenBank/DDBJ whole genome shotgun (WGS) entry which is preliminary data.</text>
</comment>
<organism evidence="1 2">
    <name type="scientific">Chryseobacterium rhizosphaerae</name>
    <dbReference type="NCBI Taxonomy" id="395937"/>
    <lineage>
        <taxon>Bacteria</taxon>
        <taxon>Pseudomonadati</taxon>
        <taxon>Bacteroidota</taxon>
        <taxon>Flavobacteriia</taxon>
        <taxon>Flavobacteriales</taxon>
        <taxon>Weeksellaceae</taxon>
        <taxon>Chryseobacterium group</taxon>
        <taxon>Chryseobacterium</taxon>
    </lineage>
</organism>
<reference evidence="1 2" key="1">
    <citation type="journal article" date="2010" name="Syst. Appl. Microbiol.">
        <title>Four new species of Chryseobacterium from the rhizosphere of coastal sand dune plants, Chryseobacterium elymi sp. nov., Chryseobacterium hagamense sp. nov., Chryseobacterium lathyri sp. nov. and Chryseobacterium rhizosphaerae sp. nov.</title>
        <authorList>
            <person name="Cho S.H."/>
            <person name="Lee K.S."/>
            <person name="Shin D.S."/>
            <person name="Han J.H."/>
            <person name="Park K.S."/>
            <person name="Lee C.H."/>
            <person name="Park K.H."/>
            <person name="Kim S.B."/>
        </authorList>
    </citation>
    <scope>NUCLEOTIDE SEQUENCE [LARGE SCALE GENOMIC DNA]</scope>
    <source>
        <strain evidence="1 2">KCTC 22548</strain>
    </source>
</reference>
<accession>A0ABX9IFZ6</accession>
<sequence>MIGGSLFICFFVHAQVGIGLNSPQETLHVKGTLRLENPSEGIGKVLQVFNNGSMKWSVSTASPLLGTIETNNGINTFFTTPRYLNGRIDLPPGKWIVKMSQLISAAFTGDSTAGAVAETYFTDSNMSSSPTSDYLPNSATIMSGSCKGPNIYGMLVGNILLNNQTNNLKSYYLWGTLTPVGTGGSHSVYGFSASYWGENRIYAVPFE</sequence>
<protein>
    <submittedName>
        <fullName evidence="1">Uncharacterized protein</fullName>
    </submittedName>
</protein>
<dbReference type="EMBL" id="QNUF01000031">
    <property type="protein sequence ID" value="REC71816.1"/>
    <property type="molecule type" value="Genomic_DNA"/>
</dbReference>
<gene>
    <name evidence="1" type="ORF">DRF57_20140</name>
</gene>
<keyword evidence="2" id="KW-1185">Reference proteome</keyword>
<proteinExistence type="predicted"/>
<dbReference type="Proteomes" id="UP000256491">
    <property type="component" value="Unassembled WGS sequence"/>
</dbReference>